<sequence length="46" mass="5582">MLRRFCLELQFEPQILFVTRSKRLVWSLVHGLWISFPDLYAEVELT</sequence>
<reference evidence="1" key="2">
    <citation type="journal article" date="2015" name="Data Brief">
        <title>Shoot transcriptome of the giant reed, Arundo donax.</title>
        <authorList>
            <person name="Barrero R.A."/>
            <person name="Guerrero F.D."/>
            <person name="Moolhuijzen P."/>
            <person name="Goolsby J.A."/>
            <person name="Tidwell J."/>
            <person name="Bellgard S.E."/>
            <person name="Bellgard M.I."/>
        </authorList>
    </citation>
    <scope>NUCLEOTIDE SEQUENCE</scope>
    <source>
        <tissue evidence="1">Shoot tissue taken approximately 20 cm above the soil surface</tissue>
    </source>
</reference>
<reference evidence="1" key="1">
    <citation type="submission" date="2014-09" db="EMBL/GenBank/DDBJ databases">
        <authorList>
            <person name="Magalhaes I.L.F."/>
            <person name="Oliveira U."/>
            <person name="Santos F.R."/>
            <person name="Vidigal T.H.D.A."/>
            <person name="Brescovit A.D."/>
            <person name="Santos A.J."/>
        </authorList>
    </citation>
    <scope>NUCLEOTIDE SEQUENCE</scope>
    <source>
        <tissue evidence="1">Shoot tissue taken approximately 20 cm above the soil surface</tissue>
    </source>
</reference>
<dbReference type="EMBL" id="GBRH01192676">
    <property type="protein sequence ID" value="JAE05220.1"/>
    <property type="molecule type" value="Transcribed_RNA"/>
</dbReference>
<proteinExistence type="predicted"/>
<organism evidence="1">
    <name type="scientific">Arundo donax</name>
    <name type="common">Giant reed</name>
    <name type="synonym">Donax arundinaceus</name>
    <dbReference type="NCBI Taxonomy" id="35708"/>
    <lineage>
        <taxon>Eukaryota</taxon>
        <taxon>Viridiplantae</taxon>
        <taxon>Streptophyta</taxon>
        <taxon>Embryophyta</taxon>
        <taxon>Tracheophyta</taxon>
        <taxon>Spermatophyta</taxon>
        <taxon>Magnoliopsida</taxon>
        <taxon>Liliopsida</taxon>
        <taxon>Poales</taxon>
        <taxon>Poaceae</taxon>
        <taxon>PACMAD clade</taxon>
        <taxon>Arundinoideae</taxon>
        <taxon>Arundineae</taxon>
        <taxon>Arundo</taxon>
    </lineage>
</organism>
<name>A0A0A9EWU6_ARUDO</name>
<dbReference type="AlphaFoldDB" id="A0A0A9EWU6"/>
<protein>
    <submittedName>
        <fullName evidence="1">Uncharacterized protein</fullName>
    </submittedName>
</protein>
<evidence type="ECO:0000313" key="1">
    <source>
        <dbReference type="EMBL" id="JAE05220.1"/>
    </source>
</evidence>
<accession>A0A0A9EWU6</accession>